<evidence type="ECO:0000256" key="6">
    <source>
        <dbReference type="ARBA" id="ARBA00022842"/>
    </source>
</evidence>
<evidence type="ECO:0000313" key="11">
    <source>
        <dbReference type="Proteomes" id="UP000182938"/>
    </source>
</evidence>
<dbReference type="RefSeq" id="WP_072624583.1">
    <property type="nucleotide sequence ID" value="NZ_CBDRLL010000007.1"/>
</dbReference>
<dbReference type="Pfam" id="PF01850">
    <property type="entry name" value="PIN"/>
    <property type="match status" value="1"/>
</dbReference>
<dbReference type="InterPro" id="IPR022907">
    <property type="entry name" value="VapC_family"/>
</dbReference>
<evidence type="ECO:0000256" key="1">
    <source>
        <dbReference type="ARBA" id="ARBA00001946"/>
    </source>
</evidence>
<dbReference type="Proteomes" id="UP000182938">
    <property type="component" value="Chromosome"/>
</dbReference>
<organism evidence="10 11">
    <name type="scientific">Janibacter indicus</name>
    <dbReference type="NCBI Taxonomy" id="857417"/>
    <lineage>
        <taxon>Bacteria</taxon>
        <taxon>Bacillati</taxon>
        <taxon>Actinomycetota</taxon>
        <taxon>Actinomycetes</taxon>
        <taxon>Micrococcales</taxon>
        <taxon>Intrasporangiaceae</taxon>
        <taxon>Janibacter</taxon>
    </lineage>
</organism>
<dbReference type="KEGG" id="jte:ASJ30_07700"/>
<dbReference type="EMBL" id="CP013290">
    <property type="protein sequence ID" value="APH01432.1"/>
    <property type="molecule type" value="Genomic_DNA"/>
</dbReference>
<keyword evidence="8" id="KW-0800">Toxin</keyword>
<comment type="cofactor">
    <cofactor evidence="1 8">
        <name>Mg(2+)</name>
        <dbReference type="ChEBI" id="CHEBI:18420"/>
    </cofactor>
</comment>
<protein>
    <recommendedName>
        <fullName evidence="8">Ribonuclease VapC</fullName>
        <shortName evidence="8">RNase VapC</shortName>
        <ecNumber evidence="8">3.1.-.-</ecNumber>
    </recommendedName>
    <alternativeName>
        <fullName evidence="8">Toxin VapC</fullName>
    </alternativeName>
</protein>
<evidence type="ECO:0000256" key="5">
    <source>
        <dbReference type="ARBA" id="ARBA00022801"/>
    </source>
</evidence>
<dbReference type="PANTHER" id="PTHR33653:SF1">
    <property type="entry name" value="RIBONUCLEASE VAPC2"/>
    <property type="match status" value="1"/>
</dbReference>
<sequence length="132" mass="14551">MTLVDTSVWVEYLRGTDSPSTRYVRERLGSDLFTTEPVLMELLAGARHGASTARLERLLLSQSWARLKPALDHRGAVDVFHACRSDGRPIRSINDCLIAAIALRVDIAVAHRDSDFEHIAAVTGLTVVDLRG</sequence>
<dbReference type="InterPro" id="IPR029060">
    <property type="entry name" value="PIN-like_dom_sf"/>
</dbReference>
<dbReference type="Gene3D" id="3.40.50.1010">
    <property type="entry name" value="5'-nuclease"/>
    <property type="match status" value="1"/>
</dbReference>
<dbReference type="InterPro" id="IPR050556">
    <property type="entry name" value="Type_II_TA_system_RNase"/>
</dbReference>
<feature type="domain" description="PIN" evidence="9">
    <location>
        <begin position="3"/>
        <end position="120"/>
    </location>
</feature>
<name>A0A1L3MGK5_9MICO</name>
<evidence type="ECO:0000256" key="4">
    <source>
        <dbReference type="ARBA" id="ARBA00022723"/>
    </source>
</evidence>
<gene>
    <name evidence="8" type="primary">vapC</name>
    <name evidence="10" type="ORF">ASJ30_07700</name>
</gene>
<keyword evidence="11" id="KW-1185">Reference proteome</keyword>
<keyword evidence="6 8" id="KW-0460">Magnesium</keyword>
<evidence type="ECO:0000256" key="7">
    <source>
        <dbReference type="ARBA" id="ARBA00038093"/>
    </source>
</evidence>
<dbReference type="InterPro" id="IPR002716">
    <property type="entry name" value="PIN_dom"/>
</dbReference>
<evidence type="ECO:0000259" key="9">
    <source>
        <dbReference type="Pfam" id="PF01850"/>
    </source>
</evidence>
<comment type="function">
    <text evidence="8">Toxic component of a toxin-antitoxin (TA) system. An RNase.</text>
</comment>
<keyword evidence="4 8" id="KW-0479">Metal-binding</keyword>
<keyword evidence="2 8" id="KW-1277">Toxin-antitoxin system</keyword>
<proteinExistence type="inferred from homology"/>
<feature type="binding site" evidence="8">
    <location>
        <position position="95"/>
    </location>
    <ligand>
        <name>Mg(2+)</name>
        <dbReference type="ChEBI" id="CHEBI:18420"/>
    </ligand>
</feature>
<evidence type="ECO:0000313" key="10">
    <source>
        <dbReference type="EMBL" id="APH01432.1"/>
    </source>
</evidence>
<dbReference type="GO" id="GO:0000287">
    <property type="term" value="F:magnesium ion binding"/>
    <property type="evidence" value="ECO:0007669"/>
    <property type="project" value="UniProtKB-UniRule"/>
</dbReference>
<accession>A0A1L3MGK5</accession>
<reference evidence="10 11" key="1">
    <citation type="submission" date="2015-11" db="EMBL/GenBank/DDBJ databases">
        <authorList>
            <person name="Zhang Y."/>
            <person name="Guo Z."/>
        </authorList>
    </citation>
    <scope>NUCLEOTIDE SEQUENCE [LARGE SCALE GENOMIC DNA]</scope>
    <source>
        <strain evidence="10 11">YFY001</strain>
    </source>
</reference>
<dbReference type="SUPFAM" id="SSF88723">
    <property type="entry name" value="PIN domain-like"/>
    <property type="match status" value="1"/>
</dbReference>
<dbReference type="CDD" id="cd18756">
    <property type="entry name" value="PIN_MtVapC15-VapC11-like"/>
    <property type="match status" value="1"/>
</dbReference>
<dbReference type="GO" id="GO:0090729">
    <property type="term" value="F:toxin activity"/>
    <property type="evidence" value="ECO:0007669"/>
    <property type="project" value="UniProtKB-KW"/>
</dbReference>
<dbReference type="GO" id="GO:0004540">
    <property type="term" value="F:RNA nuclease activity"/>
    <property type="evidence" value="ECO:0007669"/>
    <property type="project" value="InterPro"/>
</dbReference>
<evidence type="ECO:0000256" key="8">
    <source>
        <dbReference type="HAMAP-Rule" id="MF_00265"/>
    </source>
</evidence>
<dbReference type="GO" id="GO:0016787">
    <property type="term" value="F:hydrolase activity"/>
    <property type="evidence" value="ECO:0007669"/>
    <property type="project" value="UniProtKB-KW"/>
</dbReference>
<evidence type="ECO:0000256" key="2">
    <source>
        <dbReference type="ARBA" id="ARBA00022649"/>
    </source>
</evidence>
<dbReference type="AlphaFoldDB" id="A0A1L3MGK5"/>
<comment type="similarity">
    <text evidence="7 8">Belongs to the PINc/VapC protein family.</text>
</comment>
<feature type="binding site" evidence="8">
    <location>
        <position position="5"/>
    </location>
    <ligand>
        <name>Mg(2+)</name>
        <dbReference type="ChEBI" id="CHEBI:18420"/>
    </ligand>
</feature>
<dbReference type="EC" id="3.1.-.-" evidence="8"/>
<evidence type="ECO:0000256" key="3">
    <source>
        <dbReference type="ARBA" id="ARBA00022722"/>
    </source>
</evidence>
<keyword evidence="3 8" id="KW-0540">Nuclease</keyword>
<keyword evidence="5 8" id="KW-0378">Hydrolase</keyword>
<dbReference type="HAMAP" id="MF_00265">
    <property type="entry name" value="VapC_Nob1"/>
    <property type="match status" value="1"/>
</dbReference>
<dbReference type="PANTHER" id="PTHR33653">
    <property type="entry name" value="RIBONUCLEASE VAPC2"/>
    <property type="match status" value="1"/>
</dbReference>